<accession>G8YAD4</accession>
<feature type="transmembrane region" description="Helical" evidence="1">
    <location>
        <begin position="53"/>
        <end position="71"/>
    </location>
</feature>
<dbReference type="EMBL" id="FO082048">
    <property type="protein sequence ID" value="CCE84548.1"/>
    <property type="molecule type" value="Genomic_DNA"/>
</dbReference>
<keyword evidence="1" id="KW-0472">Membrane</keyword>
<reference evidence="2" key="1">
    <citation type="submission" date="2011-10" db="EMBL/GenBank/DDBJ databases">
        <authorList>
            <person name="Genoscope - CEA"/>
        </authorList>
    </citation>
    <scope>NUCLEOTIDE SEQUENCE</scope>
</reference>
<gene>
    <name evidence="2" type="primary">Piso0_004095</name>
    <name evidence="2" type="ORF">GNLVRS01_PISO0K09338g</name>
    <name evidence="3" type="ORF">GNLVRS01_PISO0L09339g</name>
</gene>
<keyword evidence="1" id="KW-0812">Transmembrane</keyword>
<feature type="transmembrane region" description="Helical" evidence="1">
    <location>
        <begin position="15"/>
        <end position="33"/>
    </location>
</feature>
<feature type="transmembrane region" description="Helical" evidence="1">
    <location>
        <begin position="92"/>
        <end position="108"/>
    </location>
</feature>
<dbReference type="OrthoDB" id="3342455at2759"/>
<name>G8YAD4_PICSO</name>
<feature type="transmembrane region" description="Helical" evidence="1">
    <location>
        <begin position="114"/>
        <end position="133"/>
    </location>
</feature>
<feature type="transmembrane region" description="Helical" evidence="1">
    <location>
        <begin position="205"/>
        <end position="224"/>
    </location>
</feature>
<dbReference type="InParanoid" id="G8YAD4"/>
<evidence type="ECO:0000313" key="4">
    <source>
        <dbReference type="Proteomes" id="UP000005222"/>
    </source>
</evidence>
<dbReference type="Proteomes" id="UP000005222">
    <property type="component" value="Chromosome L"/>
</dbReference>
<evidence type="ECO:0000256" key="1">
    <source>
        <dbReference type="SAM" id="Phobius"/>
    </source>
</evidence>
<keyword evidence="1" id="KW-1133">Transmembrane helix</keyword>
<keyword evidence="4" id="KW-1185">Reference proteome</keyword>
<dbReference type="STRING" id="559304.G8YAD4"/>
<dbReference type="InterPro" id="IPR013920">
    <property type="entry name" value="DUF1774_fun"/>
</dbReference>
<protein>
    <submittedName>
        <fullName evidence="2">Piso0_004095 protein</fullName>
    </submittedName>
</protein>
<evidence type="ECO:0000313" key="3">
    <source>
        <dbReference type="EMBL" id="CCE84548.1"/>
    </source>
</evidence>
<feature type="transmembrane region" description="Helical" evidence="1">
    <location>
        <begin position="178"/>
        <end position="198"/>
    </location>
</feature>
<reference evidence="4" key="2">
    <citation type="journal article" date="2012" name="G3 (Bethesda)">
        <title>Pichia sorbitophila, an interspecies yeast hybrid reveals early steps of genome resolution following polyploidization.</title>
        <authorList>
            <person name="Leh Louis V."/>
            <person name="Despons L."/>
            <person name="Friedrich A."/>
            <person name="Martin T."/>
            <person name="Durrens P."/>
            <person name="Casaregola S."/>
            <person name="Neuveglise C."/>
            <person name="Fairhead C."/>
            <person name="Marck C."/>
            <person name="Cruz J.A."/>
            <person name="Straub M.L."/>
            <person name="Kugler V."/>
            <person name="Sacerdot C."/>
            <person name="Uzunov Z."/>
            <person name="Thierry A."/>
            <person name="Weiss S."/>
            <person name="Bleykasten C."/>
            <person name="De Montigny J."/>
            <person name="Jacques N."/>
            <person name="Jung P."/>
            <person name="Lemaire M."/>
            <person name="Mallet S."/>
            <person name="Morel G."/>
            <person name="Richard G.F."/>
            <person name="Sarkar A."/>
            <person name="Savel G."/>
            <person name="Schacherer J."/>
            <person name="Seret M.L."/>
            <person name="Talla E."/>
            <person name="Samson G."/>
            <person name="Jubin C."/>
            <person name="Poulain J."/>
            <person name="Vacherie B."/>
            <person name="Barbe V."/>
            <person name="Pelletier E."/>
            <person name="Sherman D.J."/>
            <person name="Westhof E."/>
            <person name="Weissenbach J."/>
            <person name="Baret P.V."/>
            <person name="Wincker P."/>
            <person name="Gaillardin C."/>
            <person name="Dujon B."/>
            <person name="Souciet J.L."/>
        </authorList>
    </citation>
    <scope>NUCLEOTIDE SEQUENCE [LARGE SCALE GENOMIC DNA]</scope>
    <source>
        <strain evidence="4">ATCC MYA-4447 / BCRC 22081 / CBS 7064 / NBRC 10061 / NRRL Y-12695</strain>
    </source>
</reference>
<dbReference type="PANTHER" id="PTHR37992">
    <property type="entry name" value="EXPRESSED PROTEIN"/>
    <property type="match status" value="1"/>
</dbReference>
<dbReference type="eggNOG" id="ENOG502REZ6">
    <property type="taxonomic scope" value="Eukaryota"/>
</dbReference>
<dbReference type="Proteomes" id="UP000005222">
    <property type="component" value="Chromosome K"/>
</dbReference>
<evidence type="ECO:0000313" key="2">
    <source>
        <dbReference type="EMBL" id="CCE83517.1"/>
    </source>
</evidence>
<dbReference type="HOGENOM" id="CLU_061220_0_0_1"/>
<sequence>MSSTSNINTLTNQKVAAIASLVLAAYGNIRYLVGRVSTGEKFHVSDTPFTANIIVVLVFWGLMHIMQLSYISQTFVPEQGGEVRSSSTIKSGYHFTAFNFLHFLWVYLFAKQHWFFSEVVLIMNFLNIAALYAAHKTYNIKPLSAWSLVHVPVSALPLSWLFYAIFWNGAVLFHVHKLVGRVVSNVLIWNFLLFPVILLVAYNDYAVGFGFSIISLGIALGQLFTKVFALQWIFAFVISGIVFVLSLVTAFAGSLRPQRRIESAESAPLLE</sequence>
<dbReference type="AlphaFoldDB" id="G8YAD4"/>
<proteinExistence type="predicted"/>
<dbReference type="PANTHER" id="PTHR37992:SF1">
    <property type="entry name" value="DUF1774-DOMAIN-CONTAINING PROTEIN"/>
    <property type="match status" value="1"/>
</dbReference>
<feature type="transmembrane region" description="Helical" evidence="1">
    <location>
        <begin position="145"/>
        <end position="166"/>
    </location>
</feature>
<organism evidence="2 4">
    <name type="scientific">Pichia sorbitophila (strain ATCC MYA-4447 / BCRC 22081 / CBS 7064 / NBRC 10061 / NRRL Y-12695)</name>
    <name type="common">Hybrid yeast</name>
    <dbReference type="NCBI Taxonomy" id="559304"/>
    <lineage>
        <taxon>Eukaryota</taxon>
        <taxon>Fungi</taxon>
        <taxon>Dikarya</taxon>
        <taxon>Ascomycota</taxon>
        <taxon>Saccharomycotina</taxon>
        <taxon>Pichiomycetes</taxon>
        <taxon>Debaryomycetaceae</taxon>
        <taxon>Millerozyma</taxon>
    </lineage>
</organism>
<dbReference type="EMBL" id="FO082049">
    <property type="protein sequence ID" value="CCE83517.1"/>
    <property type="molecule type" value="Genomic_DNA"/>
</dbReference>
<dbReference type="Pfam" id="PF08611">
    <property type="entry name" value="DUF1774"/>
    <property type="match status" value="1"/>
</dbReference>
<feature type="transmembrane region" description="Helical" evidence="1">
    <location>
        <begin position="230"/>
        <end position="252"/>
    </location>
</feature>